<accession>A0AAV1JED2</accession>
<protein>
    <recommendedName>
        <fullName evidence="1">Oxidoreductase-like domain-containing protein</fullName>
    </recommendedName>
</protein>
<dbReference type="PANTHER" id="PTHR21193">
    <property type="entry name" value="OXIDOREDUCTASE-LIKE DOMAIN-CONTAINING PROTEIN 1"/>
    <property type="match status" value="1"/>
</dbReference>
<keyword evidence="3" id="KW-1185">Reference proteome</keyword>
<feature type="domain" description="Oxidoreductase-like" evidence="1">
    <location>
        <begin position="60"/>
        <end position="84"/>
    </location>
</feature>
<dbReference type="InterPro" id="IPR039251">
    <property type="entry name" value="OXLD1"/>
</dbReference>
<gene>
    <name evidence="2" type="ORF">LNINA_LOCUS6447</name>
</gene>
<proteinExistence type="predicted"/>
<evidence type="ECO:0000259" key="1">
    <source>
        <dbReference type="Pfam" id="PF09791"/>
    </source>
</evidence>
<dbReference type="Pfam" id="PF09791">
    <property type="entry name" value="Oxidored-like"/>
    <property type="match status" value="1"/>
</dbReference>
<dbReference type="InterPro" id="IPR019180">
    <property type="entry name" value="Oxidoreductase-like_N"/>
</dbReference>
<sequence length="121" mass="13674">MLKIQSIIKQTITVSSISRNDNNILPLFGESLRKCTTQSNTDEEKEREIEKIKRNASLDEPPTACCRSGCANCVFIVWAETLAEKMESAGPEIAEKILKMVDDPSMRAYLELELRIRGLKK</sequence>
<comment type="caution">
    <text evidence="2">The sequence shown here is derived from an EMBL/GenBank/DDBJ whole genome shotgun (WGS) entry which is preliminary data.</text>
</comment>
<dbReference type="GO" id="GO:0005739">
    <property type="term" value="C:mitochondrion"/>
    <property type="evidence" value="ECO:0007669"/>
    <property type="project" value="TreeGrafter"/>
</dbReference>
<dbReference type="PANTHER" id="PTHR21193:SF3">
    <property type="entry name" value="OXIDOREDUCTASE-LIKE DOMAIN-CONTAINING PROTEIN 1"/>
    <property type="match status" value="1"/>
</dbReference>
<dbReference type="Proteomes" id="UP001497472">
    <property type="component" value="Unassembled WGS sequence"/>
</dbReference>
<reference evidence="2 3" key="1">
    <citation type="submission" date="2023-11" db="EMBL/GenBank/DDBJ databases">
        <authorList>
            <person name="Okamura Y."/>
        </authorList>
    </citation>
    <scope>NUCLEOTIDE SEQUENCE [LARGE SCALE GENOMIC DNA]</scope>
</reference>
<organism evidence="2 3">
    <name type="scientific">Leptosia nina</name>
    <dbReference type="NCBI Taxonomy" id="320188"/>
    <lineage>
        <taxon>Eukaryota</taxon>
        <taxon>Metazoa</taxon>
        <taxon>Ecdysozoa</taxon>
        <taxon>Arthropoda</taxon>
        <taxon>Hexapoda</taxon>
        <taxon>Insecta</taxon>
        <taxon>Pterygota</taxon>
        <taxon>Neoptera</taxon>
        <taxon>Endopterygota</taxon>
        <taxon>Lepidoptera</taxon>
        <taxon>Glossata</taxon>
        <taxon>Ditrysia</taxon>
        <taxon>Papilionoidea</taxon>
        <taxon>Pieridae</taxon>
        <taxon>Pierinae</taxon>
        <taxon>Leptosia</taxon>
    </lineage>
</organism>
<dbReference type="AlphaFoldDB" id="A0AAV1JED2"/>
<evidence type="ECO:0000313" key="3">
    <source>
        <dbReference type="Proteomes" id="UP001497472"/>
    </source>
</evidence>
<dbReference type="EMBL" id="CAVLEF010000009">
    <property type="protein sequence ID" value="CAK1546940.1"/>
    <property type="molecule type" value="Genomic_DNA"/>
</dbReference>
<name>A0AAV1JED2_9NEOP</name>
<evidence type="ECO:0000313" key="2">
    <source>
        <dbReference type="EMBL" id="CAK1546940.1"/>
    </source>
</evidence>